<dbReference type="PROSITE" id="PS50007">
    <property type="entry name" value="PIPLC_X_DOMAIN"/>
    <property type="match status" value="1"/>
</dbReference>
<dbReference type="InterPro" id="IPR032075">
    <property type="entry name" value="PI-PLC-C1"/>
</dbReference>
<dbReference type="InterPro" id="IPR000326">
    <property type="entry name" value="PAP2/HPO"/>
</dbReference>
<feature type="domain" description="Phosphatidic acid phosphatase type 2/haloperoxidase" evidence="2">
    <location>
        <begin position="470"/>
        <end position="581"/>
    </location>
</feature>
<dbReference type="SUPFAM" id="SSF51695">
    <property type="entry name" value="PLC-like phosphodiesterases"/>
    <property type="match status" value="1"/>
</dbReference>
<evidence type="ECO:0000256" key="1">
    <source>
        <dbReference type="SAM" id="SignalP"/>
    </source>
</evidence>
<dbReference type="InterPro" id="IPR036938">
    <property type="entry name" value="PAP2/HPO_sf"/>
</dbReference>
<organism evidence="3 4">
    <name type="scientific">Sphingomonas oligophenolica</name>
    <dbReference type="NCBI Taxonomy" id="301154"/>
    <lineage>
        <taxon>Bacteria</taxon>
        <taxon>Pseudomonadati</taxon>
        <taxon>Pseudomonadota</taxon>
        <taxon>Alphaproteobacteria</taxon>
        <taxon>Sphingomonadales</taxon>
        <taxon>Sphingomonadaceae</taxon>
        <taxon>Sphingomonas</taxon>
    </lineage>
</organism>
<dbReference type="Pfam" id="PF01569">
    <property type="entry name" value="PAP2"/>
    <property type="match status" value="1"/>
</dbReference>
<keyword evidence="3" id="KW-0378">Hydrolase</keyword>
<dbReference type="SUPFAM" id="SSF48317">
    <property type="entry name" value="Acid phosphatase/Vanadium-dependent haloperoxidase"/>
    <property type="match status" value="1"/>
</dbReference>
<dbReference type="GO" id="GO:0004435">
    <property type="term" value="F:phosphatidylinositol-4,5-bisphosphate phospholipase C activity"/>
    <property type="evidence" value="ECO:0007669"/>
    <property type="project" value="UniProtKB-EC"/>
</dbReference>
<accession>A0ABU9XWZ2</accession>
<dbReference type="SMART" id="SM00014">
    <property type="entry name" value="acidPPc"/>
    <property type="match status" value="1"/>
</dbReference>
<dbReference type="Proteomes" id="UP001419910">
    <property type="component" value="Unassembled WGS sequence"/>
</dbReference>
<keyword evidence="1" id="KW-0732">Signal</keyword>
<protein>
    <submittedName>
        <fullName evidence="3">Ca2+-dependent phosphoinositide-specific phospholipase C</fullName>
        <ecNumber evidence="3">3.1.4.11</ecNumber>
    </submittedName>
</protein>
<dbReference type="EMBL" id="JBDIME010000001">
    <property type="protein sequence ID" value="MEN2788062.1"/>
    <property type="molecule type" value="Genomic_DNA"/>
</dbReference>
<dbReference type="Pfam" id="PF16670">
    <property type="entry name" value="PI-PLC-C1"/>
    <property type="match status" value="1"/>
</dbReference>
<dbReference type="RefSeq" id="WP_343887633.1">
    <property type="nucleotide sequence ID" value="NZ_BAAAEH010000005.1"/>
</dbReference>
<keyword evidence="4" id="KW-1185">Reference proteome</keyword>
<dbReference type="InterPro" id="IPR001011">
    <property type="entry name" value="Acid_Pase_classA_bac"/>
</dbReference>
<gene>
    <name evidence="3" type="ORF">ABC974_00335</name>
</gene>
<comment type="caution">
    <text evidence="3">The sequence shown here is derived from an EMBL/GenBank/DDBJ whole genome shotgun (WGS) entry which is preliminary data.</text>
</comment>
<dbReference type="CDD" id="cd08589">
    <property type="entry name" value="PI-PLCc_SaPLC1_like"/>
    <property type="match status" value="1"/>
</dbReference>
<evidence type="ECO:0000313" key="4">
    <source>
        <dbReference type="Proteomes" id="UP001419910"/>
    </source>
</evidence>
<evidence type="ECO:0000313" key="3">
    <source>
        <dbReference type="EMBL" id="MEN2788062.1"/>
    </source>
</evidence>
<name>A0ABU9XWZ2_9SPHN</name>
<dbReference type="InterPro" id="IPR017946">
    <property type="entry name" value="PLC-like_Pdiesterase_TIM-brl"/>
</dbReference>
<dbReference type="Gene3D" id="3.20.20.190">
    <property type="entry name" value="Phosphatidylinositol (PI) phosphodiesterase"/>
    <property type="match status" value="1"/>
</dbReference>
<proteinExistence type="predicted"/>
<dbReference type="EC" id="3.1.4.11" evidence="3"/>
<dbReference type="CDD" id="cd03397">
    <property type="entry name" value="PAP2_acid_phosphatase"/>
    <property type="match status" value="1"/>
</dbReference>
<sequence>MWKAAVVLMAGLVLSASVEGAGSRCDLGAADASGAGVDCQRAWMDRNLKLNDLLTIGTHNSYKTALPDAVLALLHKAAPDRADEIDYAHRPLSEQLDAGARQLEIDVYYDPQGGRFLYPAGLRAAGVALDPARRAALAEPGFKVMHVQDIDVLSSCVTLKACLGIVRRWSLAHPDHAPIMLMINAKTDPSPVPGGMAALPFDAAAFDALDGEVRAVFPPQALITPDDVQASYPTLREAVMHDAWPALGQARGKMLFALDEEPAKVALYRGKRRSLEGRVFFVNTDESSPAAAYLTLNDPIAEAGRIRNAVAAGFIVRTRADSGTLEARRNDTRRRDAALASGAQFVSTDYIWPEPRLHNDYQVRLPGGAAVLCNPVRAGRRCAGFAVETAGPANSAYLSPETTPDGLRILPPPPAAGGPVAMADRRVFAATRRLQGSPRWKVATSDVGTEAFEHFACALGVKLDPKTVPALTRLFDRAETSGVVDPVKQFYHVPRPYIGSTAPICQPRTGALAANGDYPSGHAAGGWMEALILAELAPDRATEILARGRAFGESRLVCGAHSLSAVEAGWLAGAAATAALHGSAEFRGDLEAARAELVTARASAPAPDAAVCRVEAAALARAAY</sequence>
<evidence type="ECO:0000259" key="2">
    <source>
        <dbReference type="SMART" id="SM00014"/>
    </source>
</evidence>
<feature type="signal peptide" evidence="1">
    <location>
        <begin position="1"/>
        <end position="20"/>
    </location>
</feature>
<dbReference type="PRINTS" id="PR00483">
    <property type="entry name" value="BACPHPHTASE"/>
</dbReference>
<feature type="chain" id="PRO_5046985748" evidence="1">
    <location>
        <begin position="21"/>
        <end position="624"/>
    </location>
</feature>
<reference evidence="3 4" key="1">
    <citation type="submission" date="2024-05" db="EMBL/GenBank/DDBJ databases">
        <authorList>
            <person name="Liu Q."/>
            <person name="Xin Y.-H."/>
        </authorList>
    </citation>
    <scope>NUCLEOTIDE SEQUENCE [LARGE SCALE GENOMIC DNA]</scope>
    <source>
        <strain evidence="3 4">CGMCC 1.10181</strain>
    </source>
</reference>
<dbReference type="Gene3D" id="1.20.144.10">
    <property type="entry name" value="Phosphatidic acid phosphatase type 2/haloperoxidase"/>
    <property type="match status" value="1"/>
</dbReference>